<dbReference type="Pfam" id="PF18998">
    <property type="entry name" value="Flg_new_2"/>
    <property type="match status" value="1"/>
</dbReference>
<dbReference type="InterPro" id="IPR044060">
    <property type="entry name" value="Bacterial_rp_domain"/>
</dbReference>
<protein>
    <recommendedName>
        <fullName evidence="1">Bacterial repeat domain-containing protein</fullName>
    </recommendedName>
</protein>
<feature type="domain" description="Bacterial repeat" evidence="1">
    <location>
        <begin position="43"/>
        <end position="114"/>
    </location>
</feature>
<reference evidence="2" key="1">
    <citation type="journal article" date="2014" name="Front. Microbiol.">
        <title>High frequency of phylogenetically diverse reductive dehalogenase-homologous genes in deep subseafloor sedimentary metagenomes.</title>
        <authorList>
            <person name="Kawai M."/>
            <person name="Futagami T."/>
            <person name="Toyoda A."/>
            <person name="Takaki Y."/>
            <person name="Nishi S."/>
            <person name="Hori S."/>
            <person name="Arai W."/>
            <person name="Tsubouchi T."/>
            <person name="Morono Y."/>
            <person name="Uchiyama I."/>
            <person name="Ito T."/>
            <person name="Fujiyama A."/>
            <person name="Inagaki F."/>
            <person name="Takami H."/>
        </authorList>
    </citation>
    <scope>NUCLEOTIDE SEQUENCE</scope>
    <source>
        <strain evidence="2">Expedition CK06-06</strain>
    </source>
</reference>
<evidence type="ECO:0000259" key="1">
    <source>
        <dbReference type="Pfam" id="PF18998"/>
    </source>
</evidence>
<feature type="non-terminal residue" evidence="2">
    <location>
        <position position="1"/>
    </location>
</feature>
<evidence type="ECO:0000313" key="2">
    <source>
        <dbReference type="EMBL" id="GAH02872.1"/>
    </source>
</evidence>
<organism evidence="2">
    <name type="scientific">marine sediment metagenome</name>
    <dbReference type="NCBI Taxonomy" id="412755"/>
    <lineage>
        <taxon>unclassified sequences</taxon>
        <taxon>metagenomes</taxon>
        <taxon>ecological metagenomes</taxon>
    </lineage>
</organism>
<accession>X1C679</accession>
<feature type="non-terminal residue" evidence="2">
    <location>
        <position position="273"/>
    </location>
</feature>
<sequence length="273" mass="28494">AGYHISDVLVDGSSVGAVTNYSFISVTADHTIAASFAININTYTITASASGSGTISPSGTTQVNEGENQAFTITADAGYHISDVVVDGGSVGKVSSYSFTDVTANHTIAATFAIDEVDVTAPAVTNLSPQADSIQAPLNTLVILDIADSGDGVDANSVTVKVNNNIVYTGNTNHYPSADGDCRRTGNKAAYKYIYQGNNKFEFDQTATVTVNASDLAGNAMSEYSYSFISEMRSFGENKILHSGSNNENWGPLTTVCDGSGNIWVAWPHGVVG</sequence>
<comment type="caution">
    <text evidence="2">The sequence shown here is derived from an EMBL/GenBank/DDBJ whole genome shotgun (WGS) entry which is preliminary data.</text>
</comment>
<proteinExistence type="predicted"/>
<dbReference type="AlphaFoldDB" id="X1C679"/>
<dbReference type="EMBL" id="BART01028253">
    <property type="protein sequence ID" value="GAH02872.1"/>
    <property type="molecule type" value="Genomic_DNA"/>
</dbReference>
<gene>
    <name evidence="2" type="ORF">S01H4_49867</name>
</gene>
<name>X1C679_9ZZZZ</name>